<comment type="caution">
    <text evidence="3">The sequence shown here is derived from an EMBL/GenBank/DDBJ whole genome shotgun (WGS) entry which is preliminary data.</text>
</comment>
<dbReference type="NCBIfam" id="TIGR02532">
    <property type="entry name" value="IV_pilin_GFxxxE"/>
    <property type="match status" value="1"/>
</dbReference>
<keyword evidence="2" id="KW-0812">Transmembrane</keyword>
<evidence type="ECO:0000256" key="1">
    <source>
        <dbReference type="ARBA" id="ARBA00022481"/>
    </source>
</evidence>
<evidence type="ECO:0000256" key="2">
    <source>
        <dbReference type="SAM" id="Phobius"/>
    </source>
</evidence>
<dbReference type="InterPro" id="IPR000983">
    <property type="entry name" value="Bac_GSPG_pilin"/>
</dbReference>
<dbReference type="OrthoDB" id="8592370at2"/>
<proteinExistence type="predicted"/>
<keyword evidence="2" id="KW-1133">Transmembrane helix</keyword>
<organism evidence="3 4">
    <name type="scientific">Variovorax guangxiensis</name>
    <dbReference type="NCBI Taxonomy" id="1775474"/>
    <lineage>
        <taxon>Bacteria</taxon>
        <taxon>Pseudomonadati</taxon>
        <taxon>Pseudomonadota</taxon>
        <taxon>Betaproteobacteria</taxon>
        <taxon>Burkholderiales</taxon>
        <taxon>Comamonadaceae</taxon>
        <taxon>Variovorax</taxon>
    </lineage>
</organism>
<evidence type="ECO:0000313" key="3">
    <source>
        <dbReference type="EMBL" id="RUR66883.1"/>
    </source>
</evidence>
<dbReference type="SUPFAM" id="SSF54523">
    <property type="entry name" value="Pili subunits"/>
    <property type="match status" value="1"/>
</dbReference>
<gene>
    <name evidence="3" type="ORF">EJP67_07360</name>
</gene>
<accession>A0A433MGD6</accession>
<dbReference type="InterPro" id="IPR031982">
    <property type="entry name" value="PilE-like"/>
</dbReference>
<dbReference type="GO" id="GO:0043683">
    <property type="term" value="P:type IV pilus assembly"/>
    <property type="evidence" value="ECO:0007669"/>
    <property type="project" value="InterPro"/>
</dbReference>
<dbReference type="Pfam" id="PF07963">
    <property type="entry name" value="N_methyl"/>
    <property type="match status" value="1"/>
</dbReference>
<keyword evidence="1" id="KW-0488">Methylation</keyword>
<dbReference type="AlphaFoldDB" id="A0A433MGD6"/>
<dbReference type="InterPro" id="IPR012902">
    <property type="entry name" value="N_methyl_site"/>
</dbReference>
<dbReference type="InterPro" id="IPR045584">
    <property type="entry name" value="Pilin-like"/>
</dbReference>
<dbReference type="Pfam" id="PF16732">
    <property type="entry name" value="ComP_DUS"/>
    <property type="match status" value="1"/>
</dbReference>
<dbReference type="PRINTS" id="PR00813">
    <property type="entry name" value="BCTERIALGSPG"/>
</dbReference>
<evidence type="ECO:0000313" key="4">
    <source>
        <dbReference type="Proteomes" id="UP000281118"/>
    </source>
</evidence>
<dbReference type="PANTHER" id="PTHR30093:SF47">
    <property type="entry name" value="TYPE IV PILUS NON-CORE MINOR PILIN PILE"/>
    <property type="match status" value="1"/>
</dbReference>
<keyword evidence="2" id="KW-0472">Membrane</keyword>
<reference evidence="3 4" key="1">
    <citation type="submission" date="2018-12" db="EMBL/GenBank/DDBJ databases">
        <title>The genome sequences of Variovorax guangxiensis DSM 27352.</title>
        <authorList>
            <person name="Gao J."/>
            <person name="Sun J."/>
        </authorList>
    </citation>
    <scope>NUCLEOTIDE SEQUENCE [LARGE SCALE GENOMIC DNA]</scope>
    <source>
        <strain evidence="3 4">DSM 27352</strain>
    </source>
</reference>
<dbReference type="Gene3D" id="3.30.700.10">
    <property type="entry name" value="Glycoprotein, Type 4 Pilin"/>
    <property type="match status" value="1"/>
</dbReference>
<sequence>MKQQPARGRIGSSRAHGFTLIEIMITVVIIGVLAAIAIPSYQDYVRRGYVVDATNGLATMRANMERYFQDNRTYKKVGSIVPPCQNTDAKTRTFGNFVVSCAGDTDTGDTSFLLTATGSGPAKDVIFTIDQANTQGTTKMPTGWSGWTSSCNSAWIVKKGQACPSS</sequence>
<dbReference type="RefSeq" id="WP_126021049.1">
    <property type="nucleotide sequence ID" value="NZ_RXFT01000002.1"/>
</dbReference>
<dbReference type="Proteomes" id="UP000281118">
    <property type="component" value="Unassembled WGS sequence"/>
</dbReference>
<dbReference type="PROSITE" id="PS00409">
    <property type="entry name" value="PROKAR_NTER_METHYL"/>
    <property type="match status" value="1"/>
</dbReference>
<protein>
    <submittedName>
        <fullName evidence="3">Prepilin-type N-terminal cleavage/methylation domain-containing protein</fullName>
    </submittedName>
</protein>
<dbReference type="PANTHER" id="PTHR30093">
    <property type="entry name" value="GENERAL SECRETION PATHWAY PROTEIN G"/>
    <property type="match status" value="1"/>
</dbReference>
<feature type="transmembrane region" description="Helical" evidence="2">
    <location>
        <begin position="20"/>
        <end position="41"/>
    </location>
</feature>
<dbReference type="GO" id="GO:0015628">
    <property type="term" value="P:protein secretion by the type II secretion system"/>
    <property type="evidence" value="ECO:0007669"/>
    <property type="project" value="InterPro"/>
</dbReference>
<dbReference type="EMBL" id="RXFT01000002">
    <property type="protein sequence ID" value="RUR66883.1"/>
    <property type="molecule type" value="Genomic_DNA"/>
</dbReference>
<name>A0A433MGD6_9BURK</name>
<dbReference type="GO" id="GO:0015627">
    <property type="term" value="C:type II protein secretion system complex"/>
    <property type="evidence" value="ECO:0007669"/>
    <property type="project" value="InterPro"/>
</dbReference>